<organism evidence="3 4">
    <name type="scientific">Sesamum indicum</name>
    <name type="common">Oriental sesame</name>
    <name type="synonym">Sesamum orientale</name>
    <dbReference type="NCBI Taxonomy" id="4182"/>
    <lineage>
        <taxon>Eukaryota</taxon>
        <taxon>Viridiplantae</taxon>
        <taxon>Streptophyta</taxon>
        <taxon>Embryophyta</taxon>
        <taxon>Tracheophyta</taxon>
        <taxon>Spermatophyta</taxon>
        <taxon>Magnoliopsida</taxon>
        <taxon>eudicotyledons</taxon>
        <taxon>Gunneridae</taxon>
        <taxon>Pentapetalae</taxon>
        <taxon>asterids</taxon>
        <taxon>lamiids</taxon>
        <taxon>Lamiales</taxon>
        <taxon>Pedaliaceae</taxon>
        <taxon>Sesamum</taxon>
    </lineage>
</organism>
<dbReference type="AlphaFoldDB" id="A0A6I9U0Z9"/>
<keyword evidence="1" id="KW-0158">Chromosome</keyword>
<dbReference type="InterPro" id="IPR044951">
    <property type="entry name" value="SPC24-like"/>
</dbReference>
<keyword evidence="1" id="KW-0131">Cell cycle</keyword>
<name>A0A6I9U0Z9_SESIN</name>
<gene>
    <name evidence="4" type="primary">LOC105173602</name>
</gene>
<proteinExistence type="inferred from homology"/>
<dbReference type="OrthoDB" id="1906227at2759"/>
<evidence type="ECO:0000256" key="2">
    <source>
        <dbReference type="SAM" id="Coils"/>
    </source>
</evidence>
<comment type="subunit">
    <text evidence="1">Component of the NDC80 complex.</text>
</comment>
<comment type="function">
    <text evidence="1">Acts as a component of the essential kinetochore-associated NDC80 complex, which is required for chromosome segregation and spindle checkpoint activity.</text>
</comment>
<keyword evidence="1" id="KW-0498">Mitosis</keyword>
<comment type="similarity">
    <text evidence="1">Belongs to the SPC24 family.</text>
</comment>
<protein>
    <recommendedName>
        <fullName evidence="1">Kinetochore protein Spc24</fullName>
    </recommendedName>
</protein>
<dbReference type="Proteomes" id="UP000504604">
    <property type="component" value="Linkage group LG11"/>
</dbReference>
<dbReference type="Gene3D" id="6.10.250.1080">
    <property type="match status" value="1"/>
</dbReference>
<evidence type="ECO:0000313" key="3">
    <source>
        <dbReference type="Proteomes" id="UP000504604"/>
    </source>
</evidence>
<comment type="subcellular location">
    <subcellularLocation>
        <location evidence="1">Nucleus</location>
    </subcellularLocation>
    <subcellularLocation>
        <location evidence="1">Chromosome</location>
        <location evidence="1">Centromere</location>
        <location evidence="1">Kinetochore</location>
    </subcellularLocation>
</comment>
<reference evidence="4" key="1">
    <citation type="submission" date="2025-08" db="UniProtKB">
        <authorList>
            <consortium name="RefSeq"/>
        </authorList>
    </citation>
    <scope>IDENTIFICATION</scope>
</reference>
<feature type="coiled-coil region" evidence="2">
    <location>
        <begin position="51"/>
        <end position="143"/>
    </location>
</feature>
<dbReference type="FunCoup" id="A0A6I9U0Z9">
    <property type="interactions" value="221"/>
</dbReference>
<dbReference type="InterPro" id="IPR013252">
    <property type="entry name" value="Ndc80_Spc24"/>
</dbReference>
<dbReference type="Pfam" id="PF08286">
    <property type="entry name" value="Spc24"/>
    <property type="match status" value="1"/>
</dbReference>
<dbReference type="InParanoid" id="A0A6I9U0Z9"/>
<dbReference type="GO" id="GO:0005634">
    <property type="term" value="C:nucleus"/>
    <property type="evidence" value="ECO:0007669"/>
    <property type="project" value="UniProtKB-SubCell"/>
</dbReference>
<dbReference type="KEGG" id="sind:105173602"/>
<sequence>MGETSRKMDMEELVTYGNNLIEFLKEDKDAVGLKHFLRQSEALHSQCVKDCNEVQKSIEDYEKKIDSCKQKAAAAESETASDAEIDTLQKELEEGQQLERMFREELRVIITEIDDLERQRVSIEEQMQNVKKFEQDEKRAQMKLSMYASVTNIIPYLDDPSKISGHIVDRDKKVVEKFEFDPSKVTAFDSCNNIWKMINL</sequence>
<keyword evidence="1" id="KW-0539">Nucleus</keyword>
<keyword evidence="1" id="KW-0132">Cell division</keyword>
<evidence type="ECO:0000256" key="1">
    <source>
        <dbReference type="RuleBase" id="RU368011"/>
    </source>
</evidence>
<evidence type="ECO:0000313" key="4">
    <source>
        <dbReference type="RefSeq" id="XP_011093700.1"/>
    </source>
</evidence>
<keyword evidence="1" id="KW-0137">Centromere</keyword>
<dbReference type="PANTHER" id="PTHR35730:SF2">
    <property type="entry name" value="KINETOCHORE PROTEIN SPC24 HOMOLOG-RELATED"/>
    <property type="match status" value="1"/>
</dbReference>
<dbReference type="PANTHER" id="PTHR35730">
    <property type="entry name" value="KINETOCHORE PROTEIN SPC24 HOMOLOG-RELATED"/>
    <property type="match status" value="1"/>
</dbReference>
<dbReference type="GO" id="GO:0000776">
    <property type="term" value="C:kinetochore"/>
    <property type="evidence" value="ECO:0007669"/>
    <property type="project" value="UniProtKB-KW"/>
</dbReference>
<keyword evidence="3" id="KW-1185">Reference proteome</keyword>
<keyword evidence="1" id="KW-0995">Kinetochore</keyword>
<accession>A0A6I9U0Z9</accession>
<keyword evidence="2" id="KW-0175">Coiled coil</keyword>
<dbReference type="Gene3D" id="3.30.160.570">
    <property type="entry name" value="Ncd80 complex, Spc24 subunit"/>
    <property type="match status" value="1"/>
</dbReference>
<dbReference type="GO" id="GO:0051301">
    <property type="term" value="P:cell division"/>
    <property type="evidence" value="ECO:0007669"/>
    <property type="project" value="UniProtKB-UniRule"/>
</dbReference>
<dbReference type="RefSeq" id="XP_011093700.1">
    <property type="nucleotide sequence ID" value="XM_011095398.2"/>
</dbReference>
<dbReference type="GeneID" id="105173602"/>
<dbReference type="GO" id="GO:0051983">
    <property type="term" value="P:regulation of chromosome segregation"/>
    <property type="evidence" value="ECO:0007669"/>
    <property type="project" value="InterPro"/>
</dbReference>